<proteinExistence type="predicted"/>
<dbReference type="SUPFAM" id="SSF56349">
    <property type="entry name" value="DNA breaking-rejoining enzymes"/>
    <property type="match status" value="1"/>
</dbReference>
<dbReference type="PROSITE" id="PS51898">
    <property type="entry name" value="TYR_RECOMBINASE"/>
    <property type="match status" value="1"/>
</dbReference>
<dbReference type="Pfam" id="PF13495">
    <property type="entry name" value="Phage_int_SAM_4"/>
    <property type="match status" value="1"/>
</dbReference>
<sequence length="324" mass="35414">MALPQAPMSVSADNQLIEQWLDGLSPQTQQYYRATAEKFLAFVRKPLVEVTLADVQAFNKLIGRQTKAASTAARNLSVVKSLLNFGHALGVLPLNAAALVKSPRPKQALSERILSEQDVRAMIAAEPNPRNRTMLGLLYTAGLRVSELCALKWKDLRARGECGQVTVCGKGNKTRVVLLPPDIWQELMELKGYAGSKDPVFKSRKSSGHLQRAQVMQIVRQAAHRVGIEENVSPHWLRHSHASHSLERGAPIHLVQATLGHRSIATTGLYLHARPQDSSALYLGAISTKEVEGRTTVGILPAAHQGLEGENIDAELVEVTTDEV</sequence>
<dbReference type="Gene3D" id="1.10.443.10">
    <property type="entry name" value="Intergrase catalytic core"/>
    <property type="match status" value="1"/>
</dbReference>
<evidence type="ECO:0000256" key="4">
    <source>
        <dbReference type="PROSITE-ProRule" id="PRU01248"/>
    </source>
</evidence>
<evidence type="ECO:0000259" key="5">
    <source>
        <dbReference type="PROSITE" id="PS51898"/>
    </source>
</evidence>
<dbReference type="InterPro" id="IPR002104">
    <property type="entry name" value="Integrase_catalytic"/>
</dbReference>
<dbReference type="Gene3D" id="1.10.150.130">
    <property type="match status" value="1"/>
</dbReference>
<keyword evidence="1" id="KW-0229">DNA integration</keyword>
<dbReference type="EMBL" id="JBHFNQ010000003">
    <property type="protein sequence ID" value="MFB2875275.1"/>
    <property type="molecule type" value="Genomic_DNA"/>
</dbReference>
<feature type="domain" description="Tyr recombinase" evidence="5">
    <location>
        <begin position="108"/>
        <end position="283"/>
    </location>
</feature>
<dbReference type="PANTHER" id="PTHR30349:SF81">
    <property type="entry name" value="TYROSINE RECOMBINASE XERC"/>
    <property type="match status" value="1"/>
</dbReference>
<keyword evidence="3" id="KW-0233">DNA recombination</keyword>
<dbReference type="InterPro" id="IPR010998">
    <property type="entry name" value="Integrase_recombinase_N"/>
</dbReference>
<evidence type="ECO:0000313" key="7">
    <source>
        <dbReference type="EMBL" id="MFB2875275.1"/>
    </source>
</evidence>
<dbReference type="Pfam" id="PF00589">
    <property type="entry name" value="Phage_integrase"/>
    <property type="match status" value="1"/>
</dbReference>
<dbReference type="InterPro" id="IPR050090">
    <property type="entry name" value="Tyrosine_recombinase_XerCD"/>
</dbReference>
<evidence type="ECO:0000259" key="6">
    <source>
        <dbReference type="PROSITE" id="PS51900"/>
    </source>
</evidence>
<dbReference type="InterPro" id="IPR004107">
    <property type="entry name" value="Integrase_SAM-like_N"/>
</dbReference>
<evidence type="ECO:0000313" key="8">
    <source>
        <dbReference type="Proteomes" id="UP001576774"/>
    </source>
</evidence>
<keyword evidence="8" id="KW-1185">Reference proteome</keyword>
<dbReference type="PROSITE" id="PS51900">
    <property type="entry name" value="CB"/>
    <property type="match status" value="1"/>
</dbReference>
<evidence type="ECO:0000256" key="2">
    <source>
        <dbReference type="ARBA" id="ARBA00023125"/>
    </source>
</evidence>
<accession>A0ABV4WXP2</accession>
<evidence type="ECO:0000256" key="3">
    <source>
        <dbReference type="ARBA" id="ARBA00023172"/>
    </source>
</evidence>
<feature type="domain" description="Core-binding (CB)" evidence="6">
    <location>
        <begin position="11"/>
        <end position="87"/>
    </location>
</feature>
<reference evidence="7 8" key="1">
    <citation type="submission" date="2024-09" db="EMBL/GenBank/DDBJ databases">
        <title>Floridaenema gen nov. (Aerosakkonemataceae, Aerosakkonematales ord. nov., Cyanobacteria) from benthic tropical and subtropical fresh waters, with the description of four new species.</title>
        <authorList>
            <person name="Moretto J.A."/>
            <person name="Berthold D.E."/>
            <person name="Lefler F.W."/>
            <person name="Huang I.-S."/>
            <person name="Laughinghouse H. IV."/>
        </authorList>
    </citation>
    <scope>NUCLEOTIDE SEQUENCE [LARGE SCALE GENOMIC DNA]</scope>
    <source>
        <strain evidence="7 8">BLCC-F46</strain>
    </source>
</reference>
<name>A0ABV4WXP2_9CYAN</name>
<evidence type="ECO:0000256" key="1">
    <source>
        <dbReference type="ARBA" id="ARBA00022908"/>
    </source>
</evidence>
<organism evidence="7 8">
    <name type="scientific">Floridaenema aerugineum BLCC-F46</name>
    <dbReference type="NCBI Taxonomy" id="3153654"/>
    <lineage>
        <taxon>Bacteria</taxon>
        <taxon>Bacillati</taxon>
        <taxon>Cyanobacteriota</taxon>
        <taxon>Cyanophyceae</taxon>
        <taxon>Oscillatoriophycideae</taxon>
        <taxon>Aerosakkonematales</taxon>
        <taxon>Aerosakkonemataceae</taxon>
        <taxon>Floridanema</taxon>
        <taxon>Floridanema aerugineum</taxon>
    </lineage>
</organism>
<dbReference type="InterPro" id="IPR011010">
    <property type="entry name" value="DNA_brk_join_enz"/>
</dbReference>
<keyword evidence="2 4" id="KW-0238">DNA-binding</keyword>
<dbReference type="InterPro" id="IPR044068">
    <property type="entry name" value="CB"/>
</dbReference>
<protein>
    <submittedName>
        <fullName evidence="7">Tyrosine-type recombinase/integrase</fullName>
    </submittedName>
</protein>
<dbReference type="RefSeq" id="WP_413268443.1">
    <property type="nucleotide sequence ID" value="NZ_JBHFNQ010000003.1"/>
</dbReference>
<gene>
    <name evidence="7" type="ORF">ACE1CC_00120</name>
</gene>
<dbReference type="Proteomes" id="UP001576774">
    <property type="component" value="Unassembled WGS sequence"/>
</dbReference>
<comment type="caution">
    <text evidence="7">The sequence shown here is derived from an EMBL/GenBank/DDBJ whole genome shotgun (WGS) entry which is preliminary data.</text>
</comment>
<dbReference type="PANTHER" id="PTHR30349">
    <property type="entry name" value="PHAGE INTEGRASE-RELATED"/>
    <property type="match status" value="1"/>
</dbReference>
<dbReference type="InterPro" id="IPR013762">
    <property type="entry name" value="Integrase-like_cat_sf"/>
</dbReference>